<dbReference type="Proteomes" id="UP001166674">
    <property type="component" value="Unassembled WGS sequence"/>
</dbReference>
<dbReference type="AlphaFoldDB" id="A0AA41MNB4"/>
<evidence type="ECO:0000313" key="6">
    <source>
        <dbReference type="Proteomes" id="UP001166674"/>
    </source>
</evidence>
<dbReference type="SUPFAM" id="SSF53756">
    <property type="entry name" value="UDP-Glycosyltransferase/glycogen phosphorylase"/>
    <property type="match status" value="1"/>
</dbReference>
<keyword evidence="6" id="KW-1185">Reference proteome</keyword>
<evidence type="ECO:0000313" key="5">
    <source>
        <dbReference type="EMBL" id="MBZ3874943.1"/>
    </source>
</evidence>
<dbReference type="GO" id="GO:0015020">
    <property type="term" value="F:glucuronosyltransferase activity"/>
    <property type="evidence" value="ECO:0007669"/>
    <property type="project" value="TreeGrafter"/>
</dbReference>
<dbReference type="PANTHER" id="PTHR48043">
    <property type="entry name" value="EG:EG0003.4 PROTEIN-RELATED"/>
    <property type="match status" value="1"/>
</dbReference>
<dbReference type="Gene3D" id="3.40.50.2000">
    <property type="entry name" value="Glycogen Phosphorylase B"/>
    <property type="match status" value="1"/>
</dbReference>
<name>A0AA41MNB4_SCICA</name>
<dbReference type="PANTHER" id="PTHR48043:SF137">
    <property type="entry name" value="UDP-GLUCURONOSYLTRANSFERASE 2A3"/>
    <property type="match status" value="1"/>
</dbReference>
<dbReference type="Pfam" id="PF00201">
    <property type="entry name" value="UDPGT"/>
    <property type="match status" value="1"/>
</dbReference>
<keyword evidence="4" id="KW-0732">Signal</keyword>
<gene>
    <name evidence="5" type="ORF">SUZIE_130465</name>
</gene>
<sequence>MFEKWVSTILLLQFFCVNCGFCRKVLVWPCEMSHWLNLKIILEELLQRGHEVTILTSSQSYLVDYHDPFTFNFEVIFVSGTREDAEKKINEFVDAAVNIMPSLSFWESAKLFQNLFLDITEQFEEICQKAVYNESLMEKLRETKYDVMVIDPVFPVGSWWLSCLGSLL</sequence>
<dbReference type="InterPro" id="IPR002213">
    <property type="entry name" value="UDP_glucos_trans"/>
</dbReference>
<comment type="caution">
    <text evidence="5">The sequence shown here is derived from an EMBL/GenBank/DDBJ whole genome shotgun (WGS) entry which is preliminary data.</text>
</comment>
<proteinExistence type="inferred from homology"/>
<dbReference type="InterPro" id="IPR050271">
    <property type="entry name" value="UDP-glycosyltransferase"/>
</dbReference>
<organism evidence="5 6">
    <name type="scientific">Sciurus carolinensis</name>
    <name type="common">Eastern gray squirrel</name>
    <dbReference type="NCBI Taxonomy" id="30640"/>
    <lineage>
        <taxon>Eukaryota</taxon>
        <taxon>Metazoa</taxon>
        <taxon>Chordata</taxon>
        <taxon>Craniata</taxon>
        <taxon>Vertebrata</taxon>
        <taxon>Euteleostomi</taxon>
        <taxon>Mammalia</taxon>
        <taxon>Eutheria</taxon>
        <taxon>Euarchontoglires</taxon>
        <taxon>Glires</taxon>
        <taxon>Rodentia</taxon>
        <taxon>Sciuromorpha</taxon>
        <taxon>Sciuridae</taxon>
        <taxon>Sciurinae</taxon>
        <taxon>Sciurini</taxon>
        <taxon>Sciurus</taxon>
    </lineage>
</organism>
<comment type="similarity">
    <text evidence="1">Belongs to the UDP-glycosyltransferase family.</text>
</comment>
<evidence type="ECO:0000256" key="1">
    <source>
        <dbReference type="ARBA" id="ARBA00009995"/>
    </source>
</evidence>
<evidence type="ECO:0000256" key="4">
    <source>
        <dbReference type="SAM" id="SignalP"/>
    </source>
</evidence>
<dbReference type="EMBL" id="JAATJV010236471">
    <property type="protein sequence ID" value="MBZ3874943.1"/>
    <property type="molecule type" value="Genomic_DNA"/>
</dbReference>
<protein>
    <submittedName>
        <fullName evidence="5">UDP-glucuronosyltransferase 2A3</fullName>
    </submittedName>
</protein>
<feature type="signal peptide" evidence="4">
    <location>
        <begin position="1"/>
        <end position="22"/>
    </location>
</feature>
<feature type="chain" id="PRO_5041329022" evidence="4">
    <location>
        <begin position="23"/>
        <end position="168"/>
    </location>
</feature>
<keyword evidence="3" id="KW-0808">Transferase</keyword>
<reference evidence="5" key="1">
    <citation type="submission" date="2020-03" db="EMBL/GenBank/DDBJ databases">
        <title>Studies in the Genomics of Life Span.</title>
        <authorList>
            <person name="Glass D."/>
        </authorList>
    </citation>
    <scope>NUCLEOTIDE SEQUENCE</scope>
    <source>
        <strain evidence="5">SUZIE</strain>
        <tissue evidence="5">Muscle</tissue>
    </source>
</reference>
<evidence type="ECO:0000256" key="2">
    <source>
        <dbReference type="ARBA" id="ARBA00022676"/>
    </source>
</evidence>
<accession>A0AA41MNB4</accession>
<evidence type="ECO:0000256" key="3">
    <source>
        <dbReference type="ARBA" id="ARBA00022679"/>
    </source>
</evidence>
<keyword evidence="2" id="KW-0328">Glycosyltransferase</keyword>